<comment type="similarity">
    <text evidence="1">Belongs to the membrane fusion protein (MFP) (TC 8.A.1) family.</text>
</comment>
<dbReference type="Gene3D" id="1.10.287.470">
    <property type="entry name" value="Helix hairpin bin"/>
    <property type="match status" value="1"/>
</dbReference>
<name>A0A7Y9IXY6_9BURK</name>
<dbReference type="GO" id="GO:1990281">
    <property type="term" value="C:efflux pump complex"/>
    <property type="evidence" value="ECO:0007669"/>
    <property type="project" value="TreeGrafter"/>
</dbReference>
<dbReference type="InterPro" id="IPR058792">
    <property type="entry name" value="Beta-barrel_RND_2"/>
</dbReference>
<dbReference type="RefSeq" id="WP_179589079.1">
    <property type="nucleotide sequence ID" value="NZ_JACBYR010000002.1"/>
</dbReference>
<evidence type="ECO:0000259" key="2">
    <source>
        <dbReference type="Pfam" id="PF25917"/>
    </source>
</evidence>
<evidence type="ECO:0000313" key="6">
    <source>
        <dbReference type="Proteomes" id="UP000542125"/>
    </source>
</evidence>
<dbReference type="AlphaFoldDB" id="A0A7Y9IXY6"/>
<dbReference type="SUPFAM" id="SSF111369">
    <property type="entry name" value="HlyD-like secretion proteins"/>
    <property type="match status" value="1"/>
</dbReference>
<dbReference type="NCBIfam" id="TIGR01730">
    <property type="entry name" value="RND_mfp"/>
    <property type="match status" value="1"/>
</dbReference>
<dbReference type="EMBL" id="JACBYR010000002">
    <property type="protein sequence ID" value="NYE85068.1"/>
    <property type="molecule type" value="Genomic_DNA"/>
</dbReference>
<keyword evidence="6" id="KW-1185">Reference proteome</keyword>
<proteinExistence type="inferred from homology"/>
<dbReference type="Gene3D" id="2.40.30.170">
    <property type="match status" value="1"/>
</dbReference>
<dbReference type="Pfam" id="PF25954">
    <property type="entry name" value="Beta-barrel_RND_2"/>
    <property type="match status" value="1"/>
</dbReference>
<reference evidence="5 6" key="1">
    <citation type="submission" date="2020-07" db="EMBL/GenBank/DDBJ databases">
        <title>Genomic Encyclopedia of Type Strains, Phase IV (KMG-V): Genome sequencing to study the core and pangenomes of soil and plant-associated prokaryotes.</title>
        <authorList>
            <person name="Whitman W."/>
        </authorList>
    </citation>
    <scope>NUCLEOTIDE SEQUENCE [LARGE SCALE GENOMIC DNA]</scope>
    <source>
        <strain evidence="5 6">SAS40</strain>
    </source>
</reference>
<dbReference type="InterPro" id="IPR058637">
    <property type="entry name" value="YknX-like_C"/>
</dbReference>
<feature type="domain" description="CusB-like beta-barrel" evidence="3">
    <location>
        <begin position="212"/>
        <end position="283"/>
    </location>
</feature>
<gene>
    <name evidence="5" type="ORF">FHW18_004375</name>
</gene>
<dbReference type="Proteomes" id="UP000542125">
    <property type="component" value="Unassembled WGS sequence"/>
</dbReference>
<dbReference type="PANTHER" id="PTHR30469">
    <property type="entry name" value="MULTIDRUG RESISTANCE PROTEIN MDTA"/>
    <property type="match status" value="1"/>
</dbReference>
<dbReference type="FunFam" id="2.40.30.170:FF:000010">
    <property type="entry name" value="Efflux RND transporter periplasmic adaptor subunit"/>
    <property type="match status" value="1"/>
</dbReference>
<feature type="domain" description="YknX-like C-terminal permuted SH3-like" evidence="4">
    <location>
        <begin position="291"/>
        <end position="358"/>
    </location>
</feature>
<dbReference type="Pfam" id="PF25917">
    <property type="entry name" value="BSH_RND"/>
    <property type="match status" value="1"/>
</dbReference>
<dbReference type="GO" id="GO:0015562">
    <property type="term" value="F:efflux transmembrane transporter activity"/>
    <property type="evidence" value="ECO:0007669"/>
    <property type="project" value="TreeGrafter"/>
</dbReference>
<dbReference type="PANTHER" id="PTHR30469:SF11">
    <property type="entry name" value="BLL4320 PROTEIN"/>
    <property type="match status" value="1"/>
</dbReference>
<accession>A0A7Y9IXY6</accession>
<organism evidence="5 6">
    <name type="scientific">Pigmentiphaga litoralis</name>
    <dbReference type="NCBI Taxonomy" id="516702"/>
    <lineage>
        <taxon>Bacteria</taxon>
        <taxon>Pseudomonadati</taxon>
        <taxon>Pseudomonadota</taxon>
        <taxon>Betaproteobacteria</taxon>
        <taxon>Burkholderiales</taxon>
        <taxon>Alcaligenaceae</taxon>
        <taxon>Pigmentiphaga</taxon>
    </lineage>
</organism>
<dbReference type="InterPro" id="IPR006143">
    <property type="entry name" value="RND_pump_MFP"/>
</dbReference>
<evidence type="ECO:0000259" key="4">
    <source>
        <dbReference type="Pfam" id="PF25989"/>
    </source>
</evidence>
<sequence length="370" mass="39755">MQKSSVVLFVVIALVAGGAIGFVAPRYLGSSAGTATQAAADAPKPPVARPTAVEVATVRRQPFVRGVSAVGSLRSDESVTLRPEVAGRISEIRFTEGQRVQRGQVLVKLDDSVPRAEFEQARANFSLAKSNFDRSMELQQKGFISKQARDEADNAMKVQQAAMVLAQVKLDKSEIRAPFNGVIGLRSVSVGDYVGVGQDMVPIEAIDALKVDFRMPERYLPQIRNGQALRIMVDAVPDKIFTGSVYAISPLIDAGGRSVVMRAQVRNTAAQLRPGMFARVELQMGGQSEALLVPEAALVPTGDNQFVFRVEEGRAVRVQIEVGERRDGLVEVIRGIEDQDVVVVAGTQKIRDGGAVTVARPGPRPAGTRS</sequence>
<comment type="caution">
    <text evidence="5">The sequence shown here is derived from an EMBL/GenBank/DDBJ whole genome shotgun (WGS) entry which is preliminary data.</text>
</comment>
<dbReference type="Gene3D" id="2.40.420.20">
    <property type="match status" value="1"/>
</dbReference>
<protein>
    <submittedName>
        <fullName evidence="5">Membrane fusion protein (Multidrug efflux system)</fullName>
    </submittedName>
</protein>
<evidence type="ECO:0000256" key="1">
    <source>
        <dbReference type="ARBA" id="ARBA00009477"/>
    </source>
</evidence>
<dbReference type="Pfam" id="PF25989">
    <property type="entry name" value="YknX_C"/>
    <property type="match status" value="1"/>
</dbReference>
<dbReference type="Gene3D" id="2.40.50.100">
    <property type="match status" value="1"/>
</dbReference>
<evidence type="ECO:0000259" key="3">
    <source>
        <dbReference type="Pfam" id="PF25954"/>
    </source>
</evidence>
<evidence type="ECO:0000313" key="5">
    <source>
        <dbReference type="EMBL" id="NYE85068.1"/>
    </source>
</evidence>
<dbReference type="InterPro" id="IPR058625">
    <property type="entry name" value="MdtA-like_BSH"/>
</dbReference>
<feature type="domain" description="Multidrug resistance protein MdtA-like barrel-sandwich hybrid" evidence="2">
    <location>
        <begin position="78"/>
        <end position="199"/>
    </location>
</feature>